<dbReference type="HOGENOM" id="CLU_1681411_0_0_1"/>
<evidence type="ECO:0000313" key="2">
    <source>
        <dbReference type="EMBL" id="ETI51232.1"/>
    </source>
</evidence>
<evidence type="ECO:0000313" key="3">
    <source>
        <dbReference type="Proteomes" id="UP000018721"/>
    </source>
</evidence>
<sequence length="157" mass="16489">MVVKTSSRCPNGEDESPAAGPPPQLRPQREGFSSCYSCTCSDTATVDADPTVDAPLVRPSEGSAAHQTDNSKQTHRAFPTNVACEPAVMLDLSEPHVGPVRSYARCGTRSSSDDLAIITETHIRDGFNGACSASSIGQTQSQPGKSPVRSARARTVS</sequence>
<name>V9FLD5_PHYNI</name>
<feature type="compositionally biased region" description="Low complexity" evidence="1">
    <location>
        <begin position="46"/>
        <end position="55"/>
    </location>
</feature>
<feature type="region of interest" description="Disordered" evidence="1">
    <location>
        <begin position="1"/>
        <end position="32"/>
    </location>
</feature>
<proteinExistence type="predicted"/>
<dbReference type="Proteomes" id="UP000018721">
    <property type="component" value="Unassembled WGS sequence"/>
</dbReference>
<comment type="caution">
    <text evidence="2">The sequence shown here is derived from an EMBL/GenBank/DDBJ whole genome shotgun (WGS) entry which is preliminary data.</text>
</comment>
<feature type="compositionally biased region" description="Polar residues" evidence="1">
    <location>
        <begin position="131"/>
        <end position="144"/>
    </location>
</feature>
<organism evidence="2 3">
    <name type="scientific">Phytophthora nicotianae P1569</name>
    <dbReference type="NCBI Taxonomy" id="1317065"/>
    <lineage>
        <taxon>Eukaryota</taxon>
        <taxon>Sar</taxon>
        <taxon>Stramenopiles</taxon>
        <taxon>Oomycota</taxon>
        <taxon>Peronosporomycetes</taxon>
        <taxon>Peronosporales</taxon>
        <taxon>Peronosporaceae</taxon>
        <taxon>Phytophthora</taxon>
    </lineage>
</organism>
<dbReference type="AlphaFoldDB" id="V9FLD5"/>
<reference evidence="2 3" key="1">
    <citation type="submission" date="2013-11" db="EMBL/GenBank/DDBJ databases">
        <title>The Genome Sequence of Phytophthora parasitica P1569.</title>
        <authorList>
            <consortium name="The Broad Institute Genomics Platform"/>
            <person name="Russ C."/>
            <person name="Tyler B."/>
            <person name="Panabieres F."/>
            <person name="Shan W."/>
            <person name="Tripathy S."/>
            <person name="Grunwald N."/>
            <person name="Machado M."/>
            <person name="Johnson C.S."/>
            <person name="Arredondo F."/>
            <person name="Hong C."/>
            <person name="Coffey M."/>
            <person name="Young S.K."/>
            <person name="Zeng Q."/>
            <person name="Gargeya S."/>
            <person name="Fitzgerald M."/>
            <person name="Abouelleil A."/>
            <person name="Alvarado L."/>
            <person name="Chapman S.B."/>
            <person name="Gainer-Dewar J."/>
            <person name="Goldberg J."/>
            <person name="Griggs A."/>
            <person name="Gujja S."/>
            <person name="Hansen M."/>
            <person name="Howarth C."/>
            <person name="Imamovic A."/>
            <person name="Ireland A."/>
            <person name="Larimer J."/>
            <person name="McCowan C."/>
            <person name="Murphy C."/>
            <person name="Pearson M."/>
            <person name="Poon T.W."/>
            <person name="Priest M."/>
            <person name="Roberts A."/>
            <person name="Saif S."/>
            <person name="Shea T."/>
            <person name="Sykes S."/>
            <person name="Wortman J."/>
            <person name="Nusbaum C."/>
            <person name="Birren B."/>
        </authorList>
    </citation>
    <scope>NUCLEOTIDE SEQUENCE [LARGE SCALE GENOMIC DNA]</scope>
    <source>
        <strain evidence="2 3">P1569</strain>
    </source>
</reference>
<accession>V9FLD5</accession>
<feature type="region of interest" description="Disordered" evidence="1">
    <location>
        <begin position="46"/>
        <end position="78"/>
    </location>
</feature>
<dbReference type="EMBL" id="ANIZ01000941">
    <property type="protein sequence ID" value="ETI51232.1"/>
    <property type="molecule type" value="Genomic_DNA"/>
</dbReference>
<evidence type="ECO:0000256" key="1">
    <source>
        <dbReference type="SAM" id="MobiDB-lite"/>
    </source>
</evidence>
<feature type="region of interest" description="Disordered" evidence="1">
    <location>
        <begin position="131"/>
        <end position="157"/>
    </location>
</feature>
<protein>
    <submittedName>
        <fullName evidence="2">Uncharacterized protein</fullName>
    </submittedName>
</protein>
<gene>
    <name evidence="2" type="ORF">F443_05431</name>
</gene>
<keyword evidence="3" id="KW-1185">Reference proteome</keyword>